<dbReference type="Pfam" id="PF00188">
    <property type="entry name" value="CAP"/>
    <property type="match status" value="1"/>
</dbReference>
<dbReference type="AlphaFoldDB" id="A0A1S9DXQ3"/>
<reference evidence="3 4" key="1">
    <citation type="submission" date="2016-10" db="EMBL/GenBank/DDBJ databases">
        <title>Genome sequencing of Aspergillus oryzae BCC7051.</title>
        <authorList>
            <person name="Thammarongtham C."/>
            <person name="Vorapreeda T."/>
            <person name="Nookaew I."/>
            <person name="Srisuk T."/>
            <person name="Land M."/>
            <person name="Jeennor S."/>
            <person name="Laoteng K."/>
        </authorList>
    </citation>
    <scope>NUCLEOTIDE SEQUENCE [LARGE SCALE GENOMIC DNA]</scope>
    <source>
        <strain evidence="3 4">BCC7051</strain>
    </source>
</reference>
<dbReference type="eggNOG" id="KOG3017">
    <property type="taxonomic scope" value="Eukaryota"/>
</dbReference>
<evidence type="ECO:0000259" key="2">
    <source>
        <dbReference type="SMART" id="SM00198"/>
    </source>
</evidence>
<dbReference type="Gene3D" id="3.40.33.10">
    <property type="entry name" value="CAP"/>
    <property type="match status" value="1"/>
</dbReference>
<proteinExistence type="predicted"/>
<dbReference type="OrthoDB" id="43654at2759"/>
<evidence type="ECO:0000313" key="3">
    <source>
        <dbReference type="EMBL" id="OOO13676.1"/>
    </source>
</evidence>
<dbReference type="InterPro" id="IPR018244">
    <property type="entry name" value="Allrgn_V5/Tpx1_CS"/>
</dbReference>
<evidence type="ECO:0000256" key="1">
    <source>
        <dbReference type="SAM" id="SignalP"/>
    </source>
</evidence>
<dbReference type="Proteomes" id="UP000190312">
    <property type="component" value="Unassembled WGS sequence"/>
</dbReference>
<feature type="domain" description="SCP" evidence="2">
    <location>
        <begin position="25"/>
        <end position="158"/>
    </location>
</feature>
<organism evidence="3 4">
    <name type="scientific">Aspergillus oryzae</name>
    <name type="common">Yellow koji mold</name>
    <dbReference type="NCBI Taxonomy" id="5062"/>
    <lineage>
        <taxon>Eukaryota</taxon>
        <taxon>Fungi</taxon>
        <taxon>Dikarya</taxon>
        <taxon>Ascomycota</taxon>
        <taxon>Pezizomycotina</taxon>
        <taxon>Eurotiomycetes</taxon>
        <taxon>Eurotiomycetidae</taxon>
        <taxon>Eurotiales</taxon>
        <taxon>Aspergillaceae</taxon>
        <taxon>Aspergillus</taxon>
        <taxon>Aspergillus subgen. Circumdati</taxon>
    </lineage>
</organism>
<gene>
    <name evidence="3" type="ORF">OAory_01014250</name>
</gene>
<name>A0A1S9DXQ3_ASPOZ</name>
<dbReference type="PROSITE" id="PS01009">
    <property type="entry name" value="CRISP_1"/>
    <property type="match status" value="1"/>
</dbReference>
<dbReference type="InterPro" id="IPR001283">
    <property type="entry name" value="CRISP-related"/>
</dbReference>
<comment type="caution">
    <text evidence="3">The sequence shown here is derived from an EMBL/GenBank/DDBJ whole genome shotgun (WGS) entry which is preliminary data.</text>
</comment>
<dbReference type="InterPro" id="IPR035940">
    <property type="entry name" value="CAP_sf"/>
</dbReference>
<accession>A0A1S9DXQ3</accession>
<sequence length="165" mass="18146">MKSPVSFVAIMLFCISGARASFTDADKQRAVSFHNNHRSSVTPSASNMKPIEWDEGLATAAQQLADSCKFEHNRAGQNLYEGSDPADLVKQAIDAWHNEHKDYNYDSNTCGPNAICGHYTQVVWADSSKVGMAVSSRKCESGMYIVVANYDPVGNYAGEKPYKQQ</sequence>
<feature type="signal peptide" evidence="1">
    <location>
        <begin position="1"/>
        <end position="20"/>
    </location>
</feature>
<dbReference type="PANTHER" id="PTHR10334">
    <property type="entry name" value="CYSTEINE-RICH SECRETORY PROTEIN-RELATED"/>
    <property type="match status" value="1"/>
</dbReference>
<dbReference type="VEuPathDB" id="FungiDB:AO090308000016"/>
<dbReference type="InterPro" id="IPR014044">
    <property type="entry name" value="CAP_dom"/>
</dbReference>
<evidence type="ECO:0000313" key="4">
    <source>
        <dbReference type="Proteomes" id="UP000190312"/>
    </source>
</evidence>
<keyword evidence="1" id="KW-0732">Signal</keyword>
<dbReference type="SUPFAM" id="SSF55797">
    <property type="entry name" value="PR-1-like"/>
    <property type="match status" value="1"/>
</dbReference>
<protein>
    <submittedName>
        <fullName evidence="3">SCP-like extracellular</fullName>
    </submittedName>
</protein>
<dbReference type="PRINTS" id="PR00837">
    <property type="entry name" value="V5TPXLIKE"/>
</dbReference>
<dbReference type="SMART" id="SM00198">
    <property type="entry name" value="SCP"/>
    <property type="match status" value="1"/>
</dbReference>
<dbReference type="GO" id="GO:0005576">
    <property type="term" value="C:extracellular region"/>
    <property type="evidence" value="ECO:0007669"/>
    <property type="project" value="InterPro"/>
</dbReference>
<dbReference type="EMBL" id="MKZY01000002">
    <property type="protein sequence ID" value="OOO13676.1"/>
    <property type="molecule type" value="Genomic_DNA"/>
</dbReference>
<feature type="chain" id="PRO_5012842977" evidence="1">
    <location>
        <begin position="21"/>
        <end position="165"/>
    </location>
</feature>